<dbReference type="RefSeq" id="WP_146595027.1">
    <property type="nucleotide sequence ID" value="NZ_SJPT01000004.1"/>
</dbReference>
<accession>A0A5C6CGZ3</accession>
<dbReference type="EMBL" id="SJPT01000004">
    <property type="protein sequence ID" value="TWU23295.1"/>
    <property type="molecule type" value="Genomic_DNA"/>
</dbReference>
<organism evidence="1 2">
    <name type="scientific">Novipirellula galeiformis</name>
    <dbReference type="NCBI Taxonomy" id="2528004"/>
    <lineage>
        <taxon>Bacteria</taxon>
        <taxon>Pseudomonadati</taxon>
        <taxon>Planctomycetota</taxon>
        <taxon>Planctomycetia</taxon>
        <taxon>Pirellulales</taxon>
        <taxon>Pirellulaceae</taxon>
        <taxon>Novipirellula</taxon>
    </lineage>
</organism>
<name>A0A5C6CGZ3_9BACT</name>
<dbReference type="Proteomes" id="UP000316304">
    <property type="component" value="Unassembled WGS sequence"/>
</dbReference>
<sequence>MTTAPLALKSPDGSLRVEFHWCEDRFVHQILGADSPTGENTVMASVNGTADQTWPCSPPIQQLSLESLPVGDALLGVGAAGVSHWSVSVHWLEAAEEPTLFFDFACRCKQTPEFLGSTYRPNSRFKIEAGEGSQLTIDGDQTQIRPASTDASGTLRWTYTIKAC</sequence>
<dbReference type="AlphaFoldDB" id="A0A5C6CGZ3"/>
<protein>
    <submittedName>
        <fullName evidence="1">Uncharacterized protein</fullName>
    </submittedName>
</protein>
<comment type="caution">
    <text evidence="1">The sequence shown here is derived from an EMBL/GenBank/DDBJ whole genome shotgun (WGS) entry which is preliminary data.</text>
</comment>
<proteinExistence type="predicted"/>
<evidence type="ECO:0000313" key="2">
    <source>
        <dbReference type="Proteomes" id="UP000316304"/>
    </source>
</evidence>
<keyword evidence="2" id="KW-1185">Reference proteome</keyword>
<dbReference type="OrthoDB" id="273982at2"/>
<reference evidence="1 2" key="1">
    <citation type="submission" date="2019-02" db="EMBL/GenBank/DDBJ databases">
        <title>Deep-cultivation of Planctomycetes and their phenomic and genomic characterization uncovers novel biology.</title>
        <authorList>
            <person name="Wiegand S."/>
            <person name="Jogler M."/>
            <person name="Boedeker C."/>
            <person name="Pinto D."/>
            <person name="Vollmers J."/>
            <person name="Rivas-Marin E."/>
            <person name="Kohn T."/>
            <person name="Peeters S.H."/>
            <person name="Heuer A."/>
            <person name="Rast P."/>
            <person name="Oberbeckmann S."/>
            <person name="Bunk B."/>
            <person name="Jeske O."/>
            <person name="Meyerdierks A."/>
            <person name="Storesund J.E."/>
            <person name="Kallscheuer N."/>
            <person name="Luecker S."/>
            <person name="Lage O.M."/>
            <person name="Pohl T."/>
            <person name="Merkel B.J."/>
            <person name="Hornburger P."/>
            <person name="Mueller R.-W."/>
            <person name="Bruemmer F."/>
            <person name="Labrenz M."/>
            <person name="Spormann A.M."/>
            <person name="Op Den Camp H."/>
            <person name="Overmann J."/>
            <person name="Amann R."/>
            <person name="Jetten M.S.M."/>
            <person name="Mascher T."/>
            <person name="Medema M.H."/>
            <person name="Devos D.P."/>
            <person name="Kaster A.-K."/>
            <person name="Ovreas L."/>
            <person name="Rohde M."/>
            <person name="Galperin M.Y."/>
            <person name="Jogler C."/>
        </authorList>
    </citation>
    <scope>NUCLEOTIDE SEQUENCE [LARGE SCALE GENOMIC DNA]</scope>
    <source>
        <strain evidence="1 2">Pla52o</strain>
    </source>
</reference>
<evidence type="ECO:0000313" key="1">
    <source>
        <dbReference type="EMBL" id="TWU23295.1"/>
    </source>
</evidence>
<gene>
    <name evidence="1" type="ORF">Pla52o_28310</name>
</gene>